<dbReference type="InterPro" id="IPR016162">
    <property type="entry name" value="Ald_DH_N"/>
</dbReference>
<gene>
    <name evidence="6" type="ORF">BI198_11605</name>
</gene>
<evidence type="ECO:0000259" key="5">
    <source>
        <dbReference type="Pfam" id="PF00171"/>
    </source>
</evidence>
<dbReference type="AlphaFoldDB" id="A0A1E7QA44"/>
<accession>A0A1E7QA44</accession>
<dbReference type="InterPro" id="IPR015590">
    <property type="entry name" value="Aldehyde_DH_dom"/>
</dbReference>
<dbReference type="InterPro" id="IPR016161">
    <property type="entry name" value="Ald_DH/histidinol_DH"/>
</dbReference>
<dbReference type="STRING" id="1628148.BI198_11605"/>
<evidence type="ECO:0000256" key="2">
    <source>
        <dbReference type="ARBA" id="ARBA00023002"/>
    </source>
</evidence>
<dbReference type="PANTHER" id="PTHR11699">
    <property type="entry name" value="ALDEHYDE DEHYDROGENASE-RELATED"/>
    <property type="match status" value="1"/>
</dbReference>
<dbReference type="Gene3D" id="3.40.605.10">
    <property type="entry name" value="Aldehyde Dehydrogenase, Chain A, domain 1"/>
    <property type="match status" value="1"/>
</dbReference>
<keyword evidence="7" id="KW-1185">Reference proteome</keyword>
<proteinExistence type="inferred from homology"/>
<name>A0A1E7QA44_9GAMM</name>
<dbReference type="FunFam" id="3.40.309.10:FF:000009">
    <property type="entry name" value="Aldehyde dehydrogenase A"/>
    <property type="match status" value="1"/>
</dbReference>
<dbReference type="CDD" id="cd07099">
    <property type="entry name" value="ALDH_DDALDH"/>
    <property type="match status" value="1"/>
</dbReference>
<dbReference type="Gene3D" id="3.40.309.10">
    <property type="entry name" value="Aldehyde Dehydrogenase, Chain A, domain 2"/>
    <property type="match status" value="1"/>
</dbReference>
<evidence type="ECO:0000256" key="4">
    <source>
        <dbReference type="RuleBase" id="RU003345"/>
    </source>
</evidence>
<dbReference type="GO" id="GO:0016620">
    <property type="term" value="F:oxidoreductase activity, acting on the aldehyde or oxo group of donors, NAD or NADP as acceptor"/>
    <property type="evidence" value="ECO:0007669"/>
    <property type="project" value="InterPro"/>
</dbReference>
<evidence type="ECO:0000313" key="7">
    <source>
        <dbReference type="Proteomes" id="UP000242258"/>
    </source>
</evidence>
<reference evidence="7" key="1">
    <citation type="submission" date="2016-09" db="EMBL/GenBank/DDBJ databases">
        <authorList>
            <person name="Wan X."/>
            <person name="Hou S."/>
        </authorList>
    </citation>
    <scope>NUCLEOTIDE SEQUENCE [LARGE SCALE GENOMIC DNA]</scope>
    <source>
        <strain evidence="7">KH87</strain>
    </source>
</reference>
<dbReference type="InterPro" id="IPR016163">
    <property type="entry name" value="Ald_DH_C"/>
</dbReference>
<evidence type="ECO:0000313" key="6">
    <source>
        <dbReference type="EMBL" id="OEY71065.1"/>
    </source>
</evidence>
<comment type="similarity">
    <text evidence="1 4">Belongs to the aldehyde dehydrogenase family.</text>
</comment>
<feature type="active site" evidence="3">
    <location>
        <position position="228"/>
    </location>
</feature>
<comment type="caution">
    <text evidence="6">The sequence shown here is derived from an EMBL/GenBank/DDBJ whole genome shotgun (WGS) entry which is preliminary data.</text>
</comment>
<dbReference type="EMBL" id="MKEK01000001">
    <property type="protein sequence ID" value="OEY71065.1"/>
    <property type="molecule type" value="Genomic_DNA"/>
</dbReference>
<feature type="domain" description="Aldehyde dehydrogenase" evidence="5">
    <location>
        <begin position="2"/>
        <end position="453"/>
    </location>
</feature>
<keyword evidence="2 4" id="KW-0560">Oxidoreductase</keyword>
<dbReference type="Proteomes" id="UP000242258">
    <property type="component" value="Unassembled WGS sequence"/>
</dbReference>
<dbReference type="Pfam" id="PF00171">
    <property type="entry name" value="Aldedh"/>
    <property type="match status" value="1"/>
</dbReference>
<dbReference type="SUPFAM" id="SSF53720">
    <property type="entry name" value="ALDH-like"/>
    <property type="match status" value="1"/>
</dbReference>
<dbReference type="InterPro" id="IPR029510">
    <property type="entry name" value="Ald_DH_CS_GLU"/>
</dbReference>
<evidence type="ECO:0000256" key="3">
    <source>
        <dbReference type="PROSITE-ProRule" id="PRU10007"/>
    </source>
</evidence>
<sequence>MTMQIRNPRTGEYDYDLIEFSADQVKDIAANLRQHQADWWQSGLELRIAQLQLFAAEIAKAKPELVQAVAADTGRWSESEIEVDALVQTINRWCKNAPKLLGVAPARAASIPFLEIQQQYYPFQLVGVVSPWNFPLLLSFVDAIPALLAGCAILIKPSEVTSRFVKVLANVLAKVPQLQNVLAVVTGGVETGQAVTSNVDILCFTGSVATGRRVGELCAKLFIPAFLELGGKDAAIVCADADLDNASSAICWGSMVNAGQSCMSIERVYVDSRVAKEFKQLLVEKVSKLRHNYPTITTGEVGPVISDKQIAVIEQQFNDAKQKNARFLCGGEVVNLGGGAYCQPTVIDNITPDMLIGTEETFAPVLVIEEFTSEQEAVTLANNSKYGLSGAVFSQDIAKAHAIASQLVVGGVSINDAALTGFVHEAEKQSFGLSGLGGSRMGDESIRRFIRKKALLTNTGVKSPWWF</sequence>
<evidence type="ECO:0000256" key="1">
    <source>
        <dbReference type="ARBA" id="ARBA00009986"/>
    </source>
</evidence>
<organism evidence="6 7">
    <name type="scientific">Rheinheimera salexigens</name>
    <dbReference type="NCBI Taxonomy" id="1628148"/>
    <lineage>
        <taxon>Bacteria</taxon>
        <taxon>Pseudomonadati</taxon>
        <taxon>Pseudomonadota</taxon>
        <taxon>Gammaproteobacteria</taxon>
        <taxon>Chromatiales</taxon>
        <taxon>Chromatiaceae</taxon>
        <taxon>Rheinheimera</taxon>
    </lineage>
</organism>
<dbReference type="PROSITE" id="PS00687">
    <property type="entry name" value="ALDEHYDE_DEHYDR_GLU"/>
    <property type="match status" value="1"/>
</dbReference>
<protein>
    <submittedName>
        <fullName evidence="6">Aldehyde dehydrogenase</fullName>
    </submittedName>
</protein>